<dbReference type="EMBL" id="SDWS01000004">
    <property type="protein sequence ID" value="RYB90925.1"/>
    <property type="molecule type" value="Genomic_DNA"/>
</dbReference>
<comment type="catalytic activity">
    <reaction evidence="8">
        <text>apo-[ACP] + CoA = holo-[ACP] + adenosine 3',5'-bisphosphate + H(+)</text>
        <dbReference type="Rhea" id="RHEA:12068"/>
        <dbReference type="Rhea" id="RHEA-COMP:9685"/>
        <dbReference type="Rhea" id="RHEA-COMP:9690"/>
        <dbReference type="ChEBI" id="CHEBI:15378"/>
        <dbReference type="ChEBI" id="CHEBI:29999"/>
        <dbReference type="ChEBI" id="CHEBI:57287"/>
        <dbReference type="ChEBI" id="CHEBI:58343"/>
        <dbReference type="ChEBI" id="CHEBI:64479"/>
        <dbReference type="EC" id="2.7.8.7"/>
    </reaction>
</comment>
<evidence type="ECO:0000313" key="10">
    <source>
        <dbReference type="EMBL" id="RYB90925.1"/>
    </source>
</evidence>
<dbReference type="NCBIfam" id="TIGR00516">
    <property type="entry name" value="acpS"/>
    <property type="match status" value="1"/>
</dbReference>
<comment type="function">
    <text evidence="8">Transfers the 4'-phosphopantetheine moiety from coenzyme A to a Ser of acyl-carrier-protein.</text>
</comment>
<keyword evidence="1 8" id="KW-0444">Lipid biosynthesis</keyword>
<proteinExistence type="inferred from homology"/>
<comment type="cofactor">
    <cofactor evidence="8">
        <name>Mg(2+)</name>
        <dbReference type="ChEBI" id="CHEBI:18420"/>
    </cofactor>
</comment>
<keyword evidence="11" id="KW-1185">Reference proteome</keyword>
<keyword evidence="5 8" id="KW-0460">Magnesium</keyword>
<comment type="similarity">
    <text evidence="8">Belongs to the P-Pant transferase superfamily. AcpS family.</text>
</comment>
<dbReference type="EC" id="2.7.8.7" evidence="8"/>
<name>A0A4Q2RSX9_9ACTN</name>
<evidence type="ECO:0000313" key="11">
    <source>
        <dbReference type="Proteomes" id="UP000291838"/>
    </source>
</evidence>
<evidence type="ECO:0000256" key="2">
    <source>
        <dbReference type="ARBA" id="ARBA00022679"/>
    </source>
</evidence>
<feature type="binding site" evidence="8">
    <location>
        <position position="107"/>
    </location>
    <ligand>
        <name>Mg(2+)</name>
        <dbReference type="ChEBI" id="CHEBI:18420"/>
    </ligand>
</feature>
<accession>A0A4Q2RSX9</accession>
<evidence type="ECO:0000256" key="6">
    <source>
        <dbReference type="ARBA" id="ARBA00023098"/>
    </source>
</evidence>
<dbReference type="InterPro" id="IPR002582">
    <property type="entry name" value="ACPS"/>
</dbReference>
<keyword evidence="2 8" id="KW-0808">Transferase</keyword>
<dbReference type="Pfam" id="PF01648">
    <property type="entry name" value="ACPS"/>
    <property type="match status" value="1"/>
</dbReference>
<dbReference type="InterPro" id="IPR008278">
    <property type="entry name" value="4-PPantetheinyl_Trfase_dom"/>
</dbReference>
<feature type="binding site" evidence="8">
    <location>
        <position position="156"/>
    </location>
    <ligand>
        <name>Mg(2+)</name>
        <dbReference type="ChEBI" id="CHEBI:18420"/>
    </ligand>
</feature>
<dbReference type="InterPro" id="IPR037143">
    <property type="entry name" value="4-PPantetheinyl_Trfase_dom_sf"/>
</dbReference>
<dbReference type="GO" id="GO:0008897">
    <property type="term" value="F:holo-[acyl-carrier-protein] synthase activity"/>
    <property type="evidence" value="ECO:0007669"/>
    <property type="project" value="UniProtKB-UniRule"/>
</dbReference>
<evidence type="ECO:0000256" key="1">
    <source>
        <dbReference type="ARBA" id="ARBA00022516"/>
    </source>
</evidence>
<keyword evidence="7 8" id="KW-0275">Fatty acid biosynthesis</keyword>
<dbReference type="AlphaFoldDB" id="A0A4Q2RSX9"/>
<organism evidence="10 11">
    <name type="scientific">Nocardioides glacieisoli</name>
    <dbReference type="NCBI Taxonomy" id="1168730"/>
    <lineage>
        <taxon>Bacteria</taxon>
        <taxon>Bacillati</taxon>
        <taxon>Actinomycetota</taxon>
        <taxon>Actinomycetes</taxon>
        <taxon>Propionibacteriales</taxon>
        <taxon>Nocardioidaceae</taxon>
        <taxon>Nocardioides</taxon>
    </lineage>
</organism>
<dbReference type="HAMAP" id="MF_00101">
    <property type="entry name" value="AcpS"/>
    <property type="match status" value="1"/>
</dbReference>
<evidence type="ECO:0000256" key="7">
    <source>
        <dbReference type="ARBA" id="ARBA00023160"/>
    </source>
</evidence>
<gene>
    <name evidence="8 10" type="primary">acpS</name>
    <name evidence="10" type="ORF">EUA06_10585</name>
</gene>
<keyword evidence="6 8" id="KW-0443">Lipid metabolism</keyword>
<sequence length="224" mass="23656">MERGGEVPLGEHRQRVLHVAGVAVVEGDGDRGSPSDLHRQHVGDAVPVVERAPEGHLVRRHVRGRLTDPVEVDDRRAPGPRGVHAALRTAVLLARVGIVSVVGVGTDVLEEARIARLVDSGGSRFLAHWYTAAEVEMCFTSARPSRVAATCFAVKEAALKAIGISFPGPLMWREIEVSLDDAGSVTVRLAGDAAVQATRSGVVRLHASTARTAGWLAAVVVAEG</sequence>
<comment type="caution">
    <text evidence="10">The sequence shown here is derived from an EMBL/GenBank/DDBJ whole genome shotgun (WGS) entry which is preliminary data.</text>
</comment>
<dbReference type="NCBIfam" id="TIGR00556">
    <property type="entry name" value="pantethn_trn"/>
    <property type="match status" value="1"/>
</dbReference>
<dbReference type="GO" id="GO:0006633">
    <property type="term" value="P:fatty acid biosynthetic process"/>
    <property type="evidence" value="ECO:0007669"/>
    <property type="project" value="UniProtKB-UniRule"/>
</dbReference>
<evidence type="ECO:0000256" key="4">
    <source>
        <dbReference type="ARBA" id="ARBA00022832"/>
    </source>
</evidence>
<dbReference type="Gene3D" id="3.90.470.20">
    <property type="entry name" value="4'-phosphopantetheinyl transferase domain"/>
    <property type="match status" value="1"/>
</dbReference>
<protein>
    <recommendedName>
        <fullName evidence="8">Holo-[acyl-carrier-protein] synthase</fullName>
        <shortName evidence="8">Holo-ACP synthase</shortName>
        <ecNumber evidence="8">2.7.8.7</ecNumber>
    </recommendedName>
    <alternativeName>
        <fullName evidence="8">4'-phosphopantetheinyl transferase AcpS</fullName>
    </alternativeName>
</protein>
<keyword evidence="4 8" id="KW-0276">Fatty acid metabolism</keyword>
<keyword evidence="8" id="KW-0963">Cytoplasm</keyword>
<dbReference type="OrthoDB" id="517356at2"/>
<feature type="domain" description="4'-phosphopantetheinyl transferase" evidence="9">
    <location>
        <begin position="103"/>
        <end position="204"/>
    </location>
</feature>
<dbReference type="Proteomes" id="UP000291838">
    <property type="component" value="Unassembled WGS sequence"/>
</dbReference>
<evidence type="ECO:0000259" key="9">
    <source>
        <dbReference type="Pfam" id="PF01648"/>
    </source>
</evidence>
<reference evidence="10 11" key="1">
    <citation type="submission" date="2019-01" db="EMBL/GenBank/DDBJ databases">
        <title>Novel species of Nocardioides.</title>
        <authorList>
            <person name="Liu Q."/>
            <person name="Xin Y.-H."/>
        </authorList>
    </citation>
    <scope>NUCLEOTIDE SEQUENCE [LARGE SCALE GENOMIC DNA]</scope>
    <source>
        <strain evidence="10 11">HLT3-15</strain>
    </source>
</reference>
<dbReference type="GO" id="GO:0000287">
    <property type="term" value="F:magnesium ion binding"/>
    <property type="evidence" value="ECO:0007669"/>
    <property type="project" value="UniProtKB-UniRule"/>
</dbReference>
<dbReference type="GO" id="GO:0005737">
    <property type="term" value="C:cytoplasm"/>
    <property type="evidence" value="ECO:0007669"/>
    <property type="project" value="UniProtKB-SubCell"/>
</dbReference>
<dbReference type="InterPro" id="IPR004568">
    <property type="entry name" value="Ppantetheine-prot_Trfase_dom"/>
</dbReference>
<evidence type="ECO:0000256" key="5">
    <source>
        <dbReference type="ARBA" id="ARBA00022842"/>
    </source>
</evidence>
<keyword evidence="3 8" id="KW-0479">Metal-binding</keyword>
<comment type="subcellular location">
    <subcellularLocation>
        <location evidence="8">Cytoplasm</location>
    </subcellularLocation>
</comment>
<evidence type="ECO:0000256" key="3">
    <source>
        <dbReference type="ARBA" id="ARBA00022723"/>
    </source>
</evidence>
<evidence type="ECO:0000256" key="8">
    <source>
        <dbReference type="HAMAP-Rule" id="MF_00101"/>
    </source>
</evidence>
<dbReference type="SUPFAM" id="SSF56214">
    <property type="entry name" value="4'-phosphopantetheinyl transferase"/>
    <property type="match status" value="1"/>
</dbReference>